<protein>
    <submittedName>
        <fullName evidence="1">Uncharacterized protein</fullName>
    </submittedName>
</protein>
<sequence>MNDQQNSSLLHFPTLADQVHEFSYVNPSANPISESTSVLGSPTTHQPSNSPTVSSSTNQTNQSTSLGLTNHSNQLNESSPCDKSPEPIHLTVALPFDTSSFKLSSHSDSPEGIHLVVDLPVLNDTALNVALVLHPVIKYLKVYTVSVVVVLEKQPGSDKWAKLPV</sequence>
<accession>A0ACC0XVR0</accession>
<dbReference type="EMBL" id="CM047745">
    <property type="protein sequence ID" value="KAJ0024677.1"/>
    <property type="molecule type" value="Genomic_DNA"/>
</dbReference>
<keyword evidence="2" id="KW-1185">Reference proteome</keyword>
<comment type="caution">
    <text evidence="1">The sequence shown here is derived from an EMBL/GenBank/DDBJ whole genome shotgun (WGS) entry which is preliminary data.</text>
</comment>
<proteinExistence type="predicted"/>
<name>A0ACC0XVR0_9ROSI</name>
<dbReference type="Proteomes" id="UP001163603">
    <property type="component" value="Chromosome 10"/>
</dbReference>
<evidence type="ECO:0000313" key="2">
    <source>
        <dbReference type="Proteomes" id="UP001163603"/>
    </source>
</evidence>
<reference evidence="2" key="1">
    <citation type="journal article" date="2023" name="G3 (Bethesda)">
        <title>Genome assembly and association tests identify interacting loci associated with vigor, precocity, and sex in interspecific pistachio rootstocks.</title>
        <authorList>
            <person name="Palmer W."/>
            <person name="Jacygrad E."/>
            <person name="Sagayaradj S."/>
            <person name="Cavanaugh K."/>
            <person name="Han R."/>
            <person name="Bertier L."/>
            <person name="Beede B."/>
            <person name="Kafkas S."/>
            <person name="Golino D."/>
            <person name="Preece J."/>
            <person name="Michelmore R."/>
        </authorList>
    </citation>
    <scope>NUCLEOTIDE SEQUENCE [LARGE SCALE GENOMIC DNA]</scope>
</reference>
<organism evidence="1 2">
    <name type="scientific">Pistacia integerrima</name>
    <dbReference type="NCBI Taxonomy" id="434235"/>
    <lineage>
        <taxon>Eukaryota</taxon>
        <taxon>Viridiplantae</taxon>
        <taxon>Streptophyta</taxon>
        <taxon>Embryophyta</taxon>
        <taxon>Tracheophyta</taxon>
        <taxon>Spermatophyta</taxon>
        <taxon>Magnoliopsida</taxon>
        <taxon>eudicotyledons</taxon>
        <taxon>Gunneridae</taxon>
        <taxon>Pentapetalae</taxon>
        <taxon>rosids</taxon>
        <taxon>malvids</taxon>
        <taxon>Sapindales</taxon>
        <taxon>Anacardiaceae</taxon>
        <taxon>Pistacia</taxon>
    </lineage>
</organism>
<evidence type="ECO:0000313" key="1">
    <source>
        <dbReference type="EMBL" id="KAJ0024677.1"/>
    </source>
</evidence>
<gene>
    <name evidence="1" type="ORF">Pint_07449</name>
</gene>